<evidence type="ECO:0000256" key="3">
    <source>
        <dbReference type="ARBA" id="ARBA00023082"/>
    </source>
</evidence>
<dbReference type="InterPro" id="IPR036388">
    <property type="entry name" value="WH-like_DNA-bd_sf"/>
</dbReference>
<evidence type="ECO:0000256" key="4">
    <source>
        <dbReference type="ARBA" id="ARBA00023163"/>
    </source>
</evidence>
<dbReference type="KEGG" id="stac:ABII15_00960"/>
<dbReference type="InterPro" id="IPR039425">
    <property type="entry name" value="RNA_pol_sigma-70-like"/>
</dbReference>
<dbReference type="PANTHER" id="PTHR43133">
    <property type="entry name" value="RNA POLYMERASE ECF-TYPE SIGMA FACTO"/>
    <property type="match status" value="1"/>
</dbReference>
<keyword evidence="2" id="KW-0805">Transcription regulation</keyword>
<protein>
    <submittedName>
        <fullName evidence="6">Sigma factor</fullName>
    </submittedName>
</protein>
<dbReference type="GO" id="GO:0016987">
    <property type="term" value="F:sigma factor activity"/>
    <property type="evidence" value="ECO:0007669"/>
    <property type="project" value="UniProtKB-KW"/>
</dbReference>
<evidence type="ECO:0000313" key="6">
    <source>
        <dbReference type="EMBL" id="XCJ68606.1"/>
    </source>
</evidence>
<dbReference type="Pfam" id="PF04542">
    <property type="entry name" value="Sigma70_r2"/>
    <property type="match status" value="1"/>
</dbReference>
<keyword evidence="4" id="KW-0804">Transcription</keyword>
<organism evidence="6">
    <name type="scientific">Streptomyces tabacisoli</name>
    <dbReference type="NCBI Taxonomy" id="3156398"/>
    <lineage>
        <taxon>Bacteria</taxon>
        <taxon>Bacillati</taxon>
        <taxon>Actinomycetota</taxon>
        <taxon>Actinomycetes</taxon>
        <taxon>Kitasatosporales</taxon>
        <taxon>Streptomycetaceae</taxon>
        <taxon>Streptomyces</taxon>
    </lineage>
</organism>
<dbReference type="AlphaFoldDB" id="A0AAU8IK34"/>
<accession>A0AAU8IK34</accession>
<dbReference type="InterPro" id="IPR007627">
    <property type="entry name" value="RNA_pol_sigma70_r2"/>
</dbReference>
<feature type="domain" description="RNA polymerase sigma-70 region 2" evidence="5">
    <location>
        <begin position="31"/>
        <end position="84"/>
    </location>
</feature>
<dbReference type="PANTHER" id="PTHR43133:SF62">
    <property type="entry name" value="RNA POLYMERASE SIGMA FACTOR SIGZ"/>
    <property type="match status" value="1"/>
</dbReference>
<dbReference type="InterPro" id="IPR013325">
    <property type="entry name" value="RNA_pol_sigma_r2"/>
</dbReference>
<dbReference type="EMBL" id="CP159534">
    <property type="protein sequence ID" value="XCJ68606.1"/>
    <property type="molecule type" value="Genomic_DNA"/>
</dbReference>
<gene>
    <name evidence="6" type="ORF">ABII15_00960</name>
</gene>
<dbReference type="GO" id="GO:0006352">
    <property type="term" value="P:DNA-templated transcription initiation"/>
    <property type="evidence" value="ECO:0007669"/>
    <property type="project" value="InterPro"/>
</dbReference>
<dbReference type="Gene3D" id="1.10.10.10">
    <property type="entry name" value="Winged helix-like DNA-binding domain superfamily/Winged helix DNA-binding domain"/>
    <property type="match status" value="1"/>
</dbReference>
<name>A0AAU8IK34_9ACTN</name>
<dbReference type="RefSeq" id="WP_353940292.1">
    <property type="nucleotide sequence ID" value="NZ_CP159534.1"/>
</dbReference>
<sequence length="176" mass="19460">MADPVDDGARWERQVQIRLVRGEAAVLGEVYDRYARMLHSVAARLTGDEQATRDLVVGVFTHLWQHPRSLDPGRYRLGTWLVMAALDRYESGPDAPPREGEPAARLSAARIERADAALGSMNRGTRVAIHLVHTEKMDYHQAAAELGVAEDEILRRLRHGLTMLAGTDAATGEDGR</sequence>
<dbReference type="Gene3D" id="1.10.1740.10">
    <property type="match status" value="1"/>
</dbReference>
<proteinExistence type="inferred from homology"/>
<evidence type="ECO:0000259" key="5">
    <source>
        <dbReference type="Pfam" id="PF04542"/>
    </source>
</evidence>
<reference evidence="6" key="1">
    <citation type="submission" date="2024-06" db="EMBL/GenBank/DDBJ databases">
        <title>Streptomyces sp. strain HUAS MG91 genome sequences.</title>
        <authorList>
            <person name="Mo P."/>
        </authorList>
    </citation>
    <scope>NUCLEOTIDE SEQUENCE</scope>
    <source>
        <strain evidence="6">HUAS MG91</strain>
    </source>
</reference>
<evidence type="ECO:0000256" key="1">
    <source>
        <dbReference type="ARBA" id="ARBA00010641"/>
    </source>
</evidence>
<dbReference type="SUPFAM" id="SSF88659">
    <property type="entry name" value="Sigma3 and sigma4 domains of RNA polymerase sigma factors"/>
    <property type="match status" value="1"/>
</dbReference>
<comment type="similarity">
    <text evidence="1">Belongs to the sigma-70 factor family. ECF subfamily.</text>
</comment>
<evidence type="ECO:0000256" key="2">
    <source>
        <dbReference type="ARBA" id="ARBA00023015"/>
    </source>
</evidence>
<dbReference type="InterPro" id="IPR013324">
    <property type="entry name" value="RNA_pol_sigma_r3/r4-like"/>
</dbReference>
<dbReference type="SUPFAM" id="SSF88946">
    <property type="entry name" value="Sigma2 domain of RNA polymerase sigma factors"/>
    <property type="match status" value="1"/>
</dbReference>
<keyword evidence="3" id="KW-0731">Sigma factor</keyword>